<sequence length="151" mass="17310">MQLIQIQTRNALGHGLNLRLNGPSSRTSQLHKRRFSHSTDATVFLENDDEISIIDFNEADANNIVVGENLSVLLSSTSTVTERKRKRRRFEPRCAKSSNMLVKDVGDFLRQHFTEKENNNDEHESTESLMKETVRLMKSLKLTSSFTRSTE</sequence>
<proteinExistence type="predicted"/>
<reference evidence="1 2" key="1">
    <citation type="submission" date="2016-09" db="EMBL/GenBank/DDBJ databases">
        <title>Extensive genetic diversity and differential bi-allelic expression allows diatom success in the polar Southern Ocean.</title>
        <authorList>
            <consortium name="DOE Joint Genome Institute"/>
            <person name="Mock T."/>
            <person name="Otillar R.P."/>
            <person name="Strauss J."/>
            <person name="Dupont C."/>
            <person name="Frickenhaus S."/>
            <person name="Maumus F."/>
            <person name="Mcmullan M."/>
            <person name="Sanges R."/>
            <person name="Schmutz J."/>
            <person name="Toseland A."/>
            <person name="Valas R."/>
            <person name="Veluchamy A."/>
            <person name="Ward B.J."/>
            <person name="Allen A."/>
            <person name="Barry K."/>
            <person name="Falciatore A."/>
            <person name="Ferrante M."/>
            <person name="Fortunato A.E."/>
            <person name="Gloeckner G."/>
            <person name="Gruber A."/>
            <person name="Hipkin R."/>
            <person name="Janech M."/>
            <person name="Kroth P."/>
            <person name="Leese F."/>
            <person name="Lindquist E."/>
            <person name="Lyon B.R."/>
            <person name="Martin J."/>
            <person name="Mayer C."/>
            <person name="Parker M."/>
            <person name="Quesneville H."/>
            <person name="Raymond J."/>
            <person name="Uhlig C."/>
            <person name="Valentin K.U."/>
            <person name="Worden A.Z."/>
            <person name="Armbrust E.V."/>
            <person name="Bowler C."/>
            <person name="Green B."/>
            <person name="Moulton V."/>
            <person name="Van Oosterhout C."/>
            <person name="Grigoriev I."/>
        </authorList>
    </citation>
    <scope>NUCLEOTIDE SEQUENCE [LARGE SCALE GENOMIC DNA]</scope>
    <source>
        <strain evidence="1 2">CCMP1102</strain>
    </source>
</reference>
<protein>
    <submittedName>
        <fullName evidence="1">Uncharacterized protein</fullName>
    </submittedName>
</protein>
<organism evidence="1 2">
    <name type="scientific">Fragilariopsis cylindrus CCMP1102</name>
    <dbReference type="NCBI Taxonomy" id="635003"/>
    <lineage>
        <taxon>Eukaryota</taxon>
        <taxon>Sar</taxon>
        <taxon>Stramenopiles</taxon>
        <taxon>Ochrophyta</taxon>
        <taxon>Bacillariophyta</taxon>
        <taxon>Bacillariophyceae</taxon>
        <taxon>Bacillariophycidae</taxon>
        <taxon>Bacillariales</taxon>
        <taxon>Bacillariaceae</taxon>
        <taxon>Fragilariopsis</taxon>
    </lineage>
</organism>
<dbReference type="InParanoid" id="A0A1E7FM29"/>
<dbReference type="Proteomes" id="UP000095751">
    <property type="component" value="Unassembled WGS sequence"/>
</dbReference>
<evidence type="ECO:0000313" key="2">
    <source>
        <dbReference type="Proteomes" id="UP000095751"/>
    </source>
</evidence>
<dbReference type="EMBL" id="KV784356">
    <property type="protein sequence ID" value="OEU19196.1"/>
    <property type="molecule type" value="Genomic_DNA"/>
</dbReference>
<gene>
    <name evidence="1" type="ORF">FRACYDRAFT_237487</name>
</gene>
<keyword evidence="2" id="KW-1185">Reference proteome</keyword>
<evidence type="ECO:0000313" key="1">
    <source>
        <dbReference type="EMBL" id="OEU19196.1"/>
    </source>
</evidence>
<name>A0A1E7FM29_9STRA</name>
<dbReference type="KEGG" id="fcy:FRACYDRAFT_237487"/>
<accession>A0A1E7FM29</accession>
<dbReference type="AlphaFoldDB" id="A0A1E7FM29"/>